<gene>
    <name evidence="1" type="ORF">AVEN_149690_1</name>
</gene>
<proteinExistence type="predicted"/>
<evidence type="ECO:0000313" key="2">
    <source>
        <dbReference type="Proteomes" id="UP000499080"/>
    </source>
</evidence>
<reference evidence="1 2" key="1">
    <citation type="journal article" date="2019" name="Sci. Rep.">
        <title>Orb-weaving spider Araneus ventricosus genome elucidates the spidroin gene catalogue.</title>
        <authorList>
            <person name="Kono N."/>
            <person name="Nakamura H."/>
            <person name="Ohtoshi R."/>
            <person name="Moran D.A.P."/>
            <person name="Shinohara A."/>
            <person name="Yoshida Y."/>
            <person name="Fujiwara M."/>
            <person name="Mori M."/>
            <person name="Tomita M."/>
            <person name="Arakawa K."/>
        </authorList>
    </citation>
    <scope>NUCLEOTIDE SEQUENCE [LARGE SCALE GENOMIC DNA]</scope>
</reference>
<dbReference type="EMBL" id="BGPR01014983">
    <property type="protein sequence ID" value="GBN67538.1"/>
    <property type="molecule type" value="Genomic_DNA"/>
</dbReference>
<sequence length="182" mass="21309">ASWRKWSSLSKVVSLRCLSEVENQRRAFQNIFRLLKDGGDILVLLTINSYFYDLVNTVLQRGRWSRYFKGKYVIPESHTRGFTAEHYRNLLHSAGFVQITIVDMPQMVTYKNAFEFRDDVFHSSLCSSVPGECRQDFAQEVFLCAEMNRFKNDPSAYLEIGYNTLWIHAGKTMPFKKRPYPN</sequence>
<dbReference type="AlphaFoldDB" id="A0A4Y2QW24"/>
<evidence type="ECO:0000313" key="1">
    <source>
        <dbReference type="EMBL" id="GBN67538.1"/>
    </source>
</evidence>
<dbReference type="OrthoDB" id="8300214at2759"/>
<dbReference type="InterPro" id="IPR029063">
    <property type="entry name" value="SAM-dependent_MTases_sf"/>
</dbReference>
<feature type="non-terminal residue" evidence="1">
    <location>
        <position position="1"/>
    </location>
</feature>
<name>A0A4Y2QW24_ARAVE</name>
<protein>
    <submittedName>
        <fullName evidence="1">Uncharacterized protein</fullName>
    </submittedName>
</protein>
<keyword evidence="2" id="KW-1185">Reference proteome</keyword>
<dbReference type="SUPFAM" id="SSF53335">
    <property type="entry name" value="S-adenosyl-L-methionine-dependent methyltransferases"/>
    <property type="match status" value="1"/>
</dbReference>
<dbReference type="Proteomes" id="UP000499080">
    <property type="component" value="Unassembled WGS sequence"/>
</dbReference>
<dbReference type="Gene3D" id="3.40.50.150">
    <property type="entry name" value="Vaccinia Virus protein VP39"/>
    <property type="match status" value="1"/>
</dbReference>
<comment type="caution">
    <text evidence="1">The sequence shown here is derived from an EMBL/GenBank/DDBJ whole genome shotgun (WGS) entry which is preliminary data.</text>
</comment>
<organism evidence="1 2">
    <name type="scientific">Araneus ventricosus</name>
    <name type="common">Orbweaver spider</name>
    <name type="synonym">Epeira ventricosa</name>
    <dbReference type="NCBI Taxonomy" id="182803"/>
    <lineage>
        <taxon>Eukaryota</taxon>
        <taxon>Metazoa</taxon>
        <taxon>Ecdysozoa</taxon>
        <taxon>Arthropoda</taxon>
        <taxon>Chelicerata</taxon>
        <taxon>Arachnida</taxon>
        <taxon>Araneae</taxon>
        <taxon>Araneomorphae</taxon>
        <taxon>Entelegynae</taxon>
        <taxon>Araneoidea</taxon>
        <taxon>Araneidae</taxon>
        <taxon>Araneus</taxon>
    </lineage>
</organism>
<accession>A0A4Y2QW24</accession>